<dbReference type="SUPFAM" id="SSF81296">
    <property type="entry name" value="E set domains"/>
    <property type="match status" value="1"/>
</dbReference>
<comment type="caution">
    <text evidence="6">The sequence shown here is derived from an EMBL/GenBank/DDBJ whole genome shotgun (WGS) entry which is preliminary data.</text>
</comment>
<keyword evidence="2" id="KW-0378">Hydrolase</keyword>
<dbReference type="PANTHER" id="PTHR34823">
    <property type="entry name" value="GLCNAC-BINDING PROTEIN A"/>
    <property type="match status" value="1"/>
</dbReference>
<dbReference type="Pfam" id="PF03067">
    <property type="entry name" value="LPMO_10"/>
    <property type="match status" value="1"/>
</dbReference>
<organism evidence="6 7">
    <name type="scientific">Glycomyces rhizosphaerae</name>
    <dbReference type="NCBI Taxonomy" id="2054422"/>
    <lineage>
        <taxon>Bacteria</taxon>
        <taxon>Bacillati</taxon>
        <taxon>Actinomycetota</taxon>
        <taxon>Actinomycetes</taxon>
        <taxon>Glycomycetales</taxon>
        <taxon>Glycomycetaceae</taxon>
        <taxon>Glycomyces</taxon>
    </lineage>
</organism>
<dbReference type="PROSITE" id="PS51318">
    <property type="entry name" value="TAT"/>
    <property type="match status" value="1"/>
</dbReference>
<dbReference type="InterPro" id="IPR014756">
    <property type="entry name" value="Ig_E-set"/>
</dbReference>
<dbReference type="RefSeq" id="WP_387979479.1">
    <property type="nucleotide sequence ID" value="NZ_JBHRWO010000021.1"/>
</dbReference>
<evidence type="ECO:0000256" key="3">
    <source>
        <dbReference type="SAM" id="MobiDB-lite"/>
    </source>
</evidence>
<evidence type="ECO:0000256" key="2">
    <source>
        <dbReference type="ARBA" id="ARBA00022801"/>
    </source>
</evidence>
<feature type="signal peptide" evidence="4">
    <location>
        <begin position="1"/>
        <end position="24"/>
    </location>
</feature>
<evidence type="ECO:0000259" key="5">
    <source>
        <dbReference type="SMART" id="SM00495"/>
    </source>
</evidence>
<feature type="compositionally biased region" description="Low complexity" evidence="3">
    <location>
        <begin position="208"/>
        <end position="220"/>
    </location>
</feature>
<protein>
    <submittedName>
        <fullName evidence="6">Lytic polysaccharide monooxygenase</fullName>
    </submittedName>
</protein>
<dbReference type="Pfam" id="PF02839">
    <property type="entry name" value="CBM_5_12"/>
    <property type="match status" value="1"/>
</dbReference>
<sequence length="273" mass="28656">MRKSRRIILSIAGAGTLAVSASMAALAWGHGYTSDPPSRSALCATGDVTDCGAISYEPQSVEGPKGFPAAGPADGSICSAGHAEFAELDDPRGGNWPATTVDAGAQTFTWTMTAAHSTATFDYYITNDDYDPTQPLTRDMLDLEPIASIEMGGARPDHTMTHDVTLPERSGRHMILSVWNIADTVNAFYSCVDVDFGGDSGGGEETPTDAATTDAPTDEPTGCDASVWDTAAVYTAGDEVTHDGIAYRAGWWTTGEEPGTTGEWGVWKQTAAC</sequence>
<evidence type="ECO:0000256" key="4">
    <source>
        <dbReference type="SAM" id="SignalP"/>
    </source>
</evidence>
<dbReference type="PANTHER" id="PTHR34823:SF1">
    <property type="entry name" value="CHITIN-BINDING TYPE-4 DOMAIN-CONTAINING PROTEIN"/>
    <property type="match status" value="1"/>
</dbReference>
<keyword evidence="6" id="KW-0503">Monooxygenase</keyword>
<dbReference type="InterPro" id="IPR036573">
    <property type="entry name" value="CBM_sf_5/12"/>
</dbReference>
<dbReference type="InterPro" id="IPR006311">
    <property type="entry name" value="TAT_signal"/>
</dbReference>
<dbReference type="SUPFAM" id="SSF51055">
    <property type="entry name" value="Carbohydrate binding domain"/>
    <property type="match status" value="1"/>
</dbReference>
<dbReference type="Gene3D" id="2.10.10.20">
    <property type="entry name" value="Carbohydrate-binding module superfamily 5/12"/>
    <property type="match status" value="1"/>
</dbReference>
<evidence type="ECO:0000313" key="6">
    <source>
        <dbReference type="EMBL" id="MFC3495117.1"/>
    </source>
</evidence>
<proteinExistence type="predicted"/>
<reference evidence="7" key="1">
    <citation type="journal article" date="2019" name="Int. J. Syst. Evol. Microbiol.">
        <title>The Global Catalogue of Microorganisms (GCM) 10K type strain sequencing project: providing services to taxonomists for standard genome sequencing and annotation.</title>
        <authorList>
            <consortium name="The Broad Institute Genomics Platform"/>
            <consortium name="The Broad Institute Genome Sequencing Center for Infectious Disease"/>
            <person name="Wu L."/>
            <person name="Ma J."/>
        </authorList>
    </citation>
    <scope>NUCLEOTIDE SEQUENCE [LARGE SCALE GENOMIC DNA]</scope>
    <source>
        <strain evidence="7">CGMCC 4.7396</strain>
    </source>
</reference>
<feature type="chain" id="PRO_5046949146" evidence="4">
    <location>
        <begin position="25"/>
        <end position="273"/>
    </location>
</feature>
<gene>
    <name evidence="6" type="ORF">ACFO8M_21735</name>
</gene>
<dbReference type="EMBL" id="JBHRWO010000021">
    <property type="protein sequence ID" value="MFC3495117.1"/>
    <property type="molecule type" value="Genomic_DNA"/>
</dbReference>
<evidence type="ECO:0000256" key="1">
    <source>
        <dbReference type="ARBA" id="ARBA00022729"/>
    </source>
</evidence>
<keyword evidence="1 4" id="KW-0732">Signal</keyword>
<name>A0ABV7Q2U0_9ACTN</name>
<feature type="domain" description="Chitin-binding type-3" evidence="5">
    <location>
        <begin position="225"/>
        <end position="270"/>
    </location>
</feature>
<keyword evidence="6" id="KW-0560">Oxidoreductase</keyword>
<accession>A0ABV7Q2U0</accession>
<dbReference type="CDD" id="cd12215">
    <property type="entry name" value="ChiC_BD"/>
    <property type="match status" value="1"/>
</dbReference>
<dbReference type="CDD" id="cd21177">
    <property type="entry name" value="LPMO_AA10"/>
    <property type="match status" value="1"/>
</dbReference>
<feature type="region of interest" description="Disordered" evidence="3">
    <location>
        <begin position="200"/>
        <end position="221"/>
    </location>
</feature>
<dbReference type="Gene3D" id="2.70.50.50">
    <property type="entry name" value="chitin-binding protein cbp21"/>
    <property type="match status" value="1"/>
</dbReference>
<dbReference type="GO" id="GO:0004497">
    <property type="term" value="F:monooxygenase activity"/>
    <property type="evidence" value="ECO:0007669"/>
    <property type="project" value="UniProtKB-KW"/>
</dbReference>
<dbReference type="SMART" id="SM00495">
    <property type="entry name" value="ChtBD3"/>
    <property type="match status" value="1"/>
</dbReference>
<dbReference type="InterPro" id="IPR003610">
    <property type="entry name" value="CBM5/12"/>
</dbReference>
<dbReference type="InterPro" id="IPR004302">
    <property type="entry name" value="Cellulose/chitin-bd_N"/>
</dbReference>
<keyword evidence="7" id="KW-1185">Reference proteome</keyword>
<dbReference type="Proteomes" id="UP001595712">
    <property type="component" value="Unassembled WGS sequence"/>
</dbReference>
<dbReference type="InterPro" id="IPR051024">
    <property type="entry name" value="GlcNAc_Chitin_IntDeg"/>
</dbReference>
<evidence type="ECO:0000313" key="7">
    <source>
        <dbReference type="Proteomes" id="UP001595712"/>
    </source>
</evidence>